<dbReference type="SMART" id="SM00637">
    <property type="entry name" value="CBD_II"/>
    <property type="match status" value="1"/>
</dbReference>
<keyword evidence="1" id="KW-0732">Signal</keyword>
<accession>A0A919T0H5</accession>
<dbReference type="GO" id="GO:0030247">
    <property type="term" value="F:polysaccharide binding"/>
    <property type="evidence" value="ECO:0007669"/>
    <property type="project" value="UniProtKB-UniRule"/>
</dbReference>
<dbReference type="EMBL" id="BOQP01000051">
    <property type="protein sequence ID" value="GIM82434.1"/>
    <property type="molecule type" value="Genomic_DNA"/>
</dbReference>
<dbReference type="PROSITE" id="PS51173">
    <property type="entry name" value="CBM2"/>
    <property type="match status" value="1"/>
</dbReference>
<name>A0A919T0H5_9ACTN</name>
<reference evidence="3" key="1">
    <citation type="submission" date="2021-03" db="EMBL/GenBank/DDBJ databases">
        <title>Whole genome shotgun sequence of Actinoplanes consettensis NBRC 14913.</title>
        <authorList>
            <person name="Komaki H."/>
            <person name="Tamura T."/>
        </authorList>
    </citation>
    <scope>NUCLEOTIDE SEQUENCE</scope>
    <source>
        <strain evidence="3">NBRC 14913</strain>
    </source>
</reference>
<evidence type="ECO:0000256" key="1">
    <source>
        <dbReference type="SAM" id="SignalP"/>
    </source>
</evidence>
<dbReference type="RefSeq" id="WP_213002524.1">
    <property type="nucleotide sequence ID" value="NZ_BAAATW010000002.1"/>
</dbReference>
<dbReference type="SUPFAM" id="SSF49384">
    <property type="entry name" value="Carbohydrate-binding domain"/>
    <property type="match status" value="1"/>
</dbReference>
<protein>
    <recommendedName>
        <fullName evidence="2">CBM2 domain-containing protein</fullName>
    </recommendedName>
</protein>
<keyword evidence="4" id="KW-1185">Reference proteome</keyword>
<dbReference type="InterPro" id="IPR012291">
    <property type="entry name" value="CBM2_carb-bd_dom_sf"/>
</dbReference>
<dbReference type="InterPro" id="IPR008965">
    <property type="entry name" value="CBM2/CBM3_carb-bd_dom_sf"/>
</dbReference>
<sequence length="136" mass="13581">MKKILGTVAATTVAAGAFLAGGAAPALAAEPGCRVSYIPVTQSAGYVATVLVTNTSSTPVTGWTLGFELPAGQQVASSWSTRLTVTGSSVTARNAIWNGYLAANGGTGTFGFEGAYTGTYSSPSSFTLNGQACTKS</sequence>
<dbReference type="InterPro" id="IPR001919">
    <property type="entry name" value="CBD2"/>
</dbReference>
<dbReference type="Gene3D" id="2.60.40.290">
    <property type="match status" value="1"/>
</dbReference>
<dbReference type="Proteomes" id="UP000680865">
    <property type="component" value="Unassembled WGS sequence"/>
</dbReference>
<comment type="caution">
    <text evidence="3">The sequence shown here is derived from an EMBL/GenBank/DDBJ whole genome shotgun (WGS) entry which is preliminary data.</text>
</comment>
<evidence type="ECO:0000313" key="3">
    <source>
        <dbReference type="EMBL" id="GIM82434.1"/>
    </source>
</evidence>
<dbReference type="AlphaFoldDB" id="A0A919T0H5"/>
<feature type="signal peptide" evidence="1">
    <location>
        <begin position="1"/>
        <end position="28"/>
    </location>
</feature>
<feature type="domain" description="CBM2" evidence="2">
    <location>
        <begin position="26"/>
        <end position="136"/>
    </location>
</feature>
<evidence type="ECO:0000259" key="2">
    <source>
        <dbReference type="PROSITE" id="PS51173"/>
    </source>
</evidence>
<feature type="chain" id="PRO_5037594474" description="CBM2 domain-containing protein" evidence="1">
    <location>
        <begin position="29"/>
        <end position="136"/>
    </location>
</feature>
<dbReference type="GO" id="GO:0005975">
    <property type="term" value="P:carbohydrate metabolic process"/>
    <property type="evidence" value="ECO:0007669"/>
    <property type="project" value="InterPro"/>
</dbReference>
<proteinExistence type="predicted"/>
<dbReference type="GO" id="GO:0004553">
    <property type="term" value="F:hydrolase activity, hydrolyzing O-glycosyl compounds"/>
    <property type="evidence" value="ECO:0007669"/>
    <property type="project" value="InterPro"/>
</dbReference>
<evidence type="ECO:0000313" key="4">
    <source>
        <dbReference type="Proteomes" id="UP000680865"/>
    </source>
</evidence>
<dbReference type="Pfam" id="PF00553">
    <property type="entry name" value="CBM_2"/>
    <property type="match status" value="1"/>
</dbReference>
<gene>
    <name evidence="3" type="ORF">Aco04nite_81460</name>
</gene>
<organism evidence="3 4">
    <name type="scientific">Winogradskya consettensis</name>
    <dbReference type="NCBI Taxonomy" id="113560"/>
    <lineage>
        <taxon>Bacteria</taxon>
        <taxon>Bacillati</taxon>
        <taxon>Actinomycetota</taxon>
        <taxon>Actinomycetes</taxon>
        <taxon>Micromonosporales</taxon>
        <taxon>Micromonosporaceae</taxon>
        <taxon>Winogradskya</taxon>
    </lineage>
</organism>